<dbReference type="GO" id="GO:0031179">
    <property type="term" value="P:peptide modification"/>
    <property type="evidence" value="ECO:0007669"/>
    <property type="project" value="InterPro"/>
</dbReference>
<keyword evidence="11" id="KW-0449">Lipoprotein</keyword>
<evidence type="ECO:0000256" key="9">
    <source>
        <dbReference type="ARBA" id="ARBA00023136"/>
    </source>
</evidence>
<dbReference type="InterPro" id="IPR012341">
    <property type="entry name" value="6hp_glycosidase-like_sf"/>
</dbReference>
<keyword evidence="8" id="KW-0519">Myristate</keyword>
<dbReference type="PRINTS" id="PR01951">
    <property type="entry name" value="LANCEUKARYTE"/>
</dbReference>
<evidence type="ECO:0000256" key="5">
    <source>
        <dbReference type="ARBA" id="ARBA00022475"/>
    </source>
</evidence>
<name>A0AAV7MC52_PLEWA</name>
<evidence type="ECO:0000313" key="17">
    <source>
        <dbReference type="EMBL" id="KAJ1100649.1"/>
    </source>
</evidence>
<evidence type="ECO:0000256" key="14">
    <source>
        <dbReference type="ARBA" id="ARBA00074151"/>
    </source>
</evidence>
<dbReference type="InterPro" id="IPR007822">
    <property type="entry name" value="LANC-like"/>
</dbReference>
<feature type="binding site" evidence="16">
    <location>
        <position position="559"/>
    </location>
    <ligand>
        <name>Zn(2+)</name>
        <dbReference type="ChEBI" id="CHEBI:29105"/>
    </ligand>
</feature>
<keyword evidence="16" id="KW-0479">Metal-binding</keyword>
<keyword evidence="6" id="KW-0963">Cytoplasm</keyword>
<keyword evidence="7" id="KW-0597">Phosphoprotein</keyword>
<keyword evidence="16" id="KW-0862">Zinc</keyword>
<dbReference type="PANTHER" id="PTHR12736">
    <property type="entry name" value="LANC-LIKE PROTEIN"/>
    <property type="match status" value="1"/>
</dbReference>
<proteinExistence type="inferred from homology"/>
<evidence type="ECO:0000256" key="2">
    <source>
        <dbReference type="ARBA" id="ARBA00004236"/>
    </source>
</evidence>
<evidence type="ECO:0000256" key="16">
    <source>
        <dbReference type="PIRSR" id="PIRSR607822-1"/>
    </source>
</evidence>
<accession>A0AAV7MC52</accession>
<dbReference type="SUPFAM" id="SSF158745">
    <property type="entry name" value="LanC-like"/>
    <property type="match status" value="1"/>
</dbReference>
<evidence type="ECO:0000256" key="13">
    <source>
        <dbReference type="ARBA" id="ARBA00063110"/>
    </source>
</evidence>
<evidence type="ECO:0000256" key="3">
    <source>
        <dbReference type="ARBA" id="ARBA00004496"/>
    </source>
</evidence>
<dbReference type="GO" id="GO:0005975">
    <property type="term" value="P:carbohydrate metabolic process"/>
    <property type="evidence" value="ECO:0007669"/>
    <property type="project" value="InterPro"/>
</dbReference>
<keyword evidence="5" id="KW-1003">Cell membrane</keyword>
<keyword evidence="18" id="KW-1185">Reference proteome</keyword>
<comment type="similarity">
    <text evidence="4">Belongs to the LanC-like protein family.</text>
</comment>
<evidence type="ECO:0000256" key="1">
    <source>
        <dbReference type="ARBA" id="ARBA00004123"/>
    </source>
</evidence>
<keyword evidence="9" id="KW-0472">Membrane</keyword>
<evidence type="ECO:0000256" key="4">
    <source>
        <dbReference type="ARBA" id="ARBA00007179"/>
    </source>
</evidence>
<evidence type="ECO:0000313" key="18">
    <source>
        <dbReference type="Proteomes" id="UP001066276"/>
    </source>
</evidence>
<reference evidence="17" key="1">
    <citation type="journal article" date="2022" name="bioRxiv">
        <title>Sequencing and chromosome-scale assembly of the giantPleurodeles waltlgenome.</title>
        <authorList>
            <person name="Brown T."/>
            <person name="Elewa A."/>
            <person name="Iarovenko S."/>
            <person name="Subramanian E."/>
            <person name="Araus A.J."/>
            <person name="Petzold A."/>
            <person name="Susuki M."/>
            <person name="Suzuki K.-i.T."/>
            <person name="Hayashi T."/>
            <person name="Toyoda A."/>
            <person name="Oliveira C."/>
            <person name="Osipova E."/>
            <person name="Leigh N.D."/>
            <person name="Simon A."/>
            <person name="Yun M.H."/>
        </authorList>
    </citation>
    <scope>NUCLEOTIDE SEQUENCE</scope>
    <source>
        <strain evidence="17">20211129_DDA</strain>
        <tissue evidence="17">Liver</tissue>
    </source>
</reference>
<comment type="function">
    <text evidence="12">Necessary for abscisic acid (ABA) binding on the cell membrane and activation of the ABA signaling pathway in granulocytes.</text>
</comment>
<dbReference type="Proteomes" id="UP001066276">
    <property type="component" value="Chromosome 10"/>
</dbReference>
<dbReference type="CDD" id="cd04794">
    <property type="entry name" value="euk_LANCL"/>
    <property type="match status" value="1"/>
</dbReference>
<keyword evidence="10" id="KW-0539">Nucleus</keyword>
<evidence type="ECO:0000256" key="6">
    <source>
        <dbReference type="ARBA" id="ARBA00022490"/>
    </source>
</evidence>
<dbReference type="EMBL" id="JANPWB010000014">
    <property type="protein sequence ID" value="KAJ1100649.1"/>
    <property type="molecule type" value="Genomic_DNA"/>
</dbReference>
<comment type="caution">
    <text evidence="17">The sequence shown here is derived from an EMBL/GenBank/DDBJ whole genome shotgun (WGS) entry which is preliminary data.</text>
</comment>
<evidence type="ECO:0000256" key="8">
    <source>
        <dbReference type="ARBA" id="ARBA00022707"/>
    </source>
</evidence>
<dbReference type="InterPro" id="IPR020464">
    <property type="entry name" value="LanC-like_prot_euk"/>
</dbReference>
<dbReference type="PRINTS" id="PR01950">
    <property type="entry name" value="LANCSUPER"/>
</dbReference>
<evidence type="ECO:0000256" key="15">
    <source>
        <dbReference type="ARBA" id="ARBA00079485"/>
    </source>
</evidence>
<comment type="subcellular location">
    <subcellularLocation>
        <location evidence="2">Cell membrane</location>
    </subcellularLocation>
    <subcellularLocation>
        <location evidence="3">Cytoplasm</location>
    </subcellularLocation>
    <subcellularLocation>
        <location evidence="1">Nucleus</location>
    </subcellularLocation>
</comment>
<feature type="binding site" evidence="16">
    <location>
        <position position="513"/>
    </location>
    <ligand>
        <name>Zn(2+)</name>
        <dbReference type="ChEBI" id="CHEBI:29105"/>
    </ligand>
</feature>
<protein>
    <recommendedName>
        <fullName evidence="14">LanC-like protein 2</fullName>
    </recommendedName>
    <alternativeName>
        <fullName evidence="15">Testis-specific adriamycin sensitivity protein</fullName>
    </alternativeName>
</protein>
<dbReference type="PANTHER" id="PTHR12736:SF11">
    <property type="entry name" value="LANC-LIKE PROTEIN 2"/>
    <property type="match status" value="1"/>
</dbReference>
<dbReference type="Pfam" id="PF05147">
    <property type="entry name" value="LANC_like"/>
    <property type="match status" value="1"/>
</dbReference>
<evidence type="ECO:0000256" key="11">
    <source>
        <dbReference type="ARBA" id="ARBA00023288"/>
    </source>
</evidence>
<dbReference type="AlphaFoldDB" id="A0AAV7MC52"/>
<evidence type="ECO:0000256" key="10">
    <source>
        <dbReference type="ARBA" id="ARBA00023242"/>
    </source>
</evidence>
<gene>
    <name evidence="17" type="ORF">NDU88_005730</name>
</gene>
<dbReference type="GO" id="GO:0046872">
    <property type="term" value="F:metal ion binding"/>
    <property type="evidence" value="ECO:0007669"/>
    <property type="project" value="UniProtKB-KW"/>
</dbReference>
<dbReference type="SMART" id="SM01260">
    <property type="entry name" value="LANC_like"/>
    <property type="match status" value="1"/>
</dbReference>
<organism evidence="17 18">
    <name type="scientific">Pleurodeles waltl</name>
    <name type="common">Iberian ribbed newt</name>
    <dbReference type="NCBI Taxonomy" id="8319"/>
    <lineage>
        <taxon>Eukaryota</taxon>
        <taxon>Metazoa</taxon>
        <taxon>Chordata</taxon>
        <taxon>Craniata</taxon>
        <taxon>Vertebrata</taxon>
        <taxon>Euteleostomi</taxon>
        <taxon>Amphibia</taxon>
        <taxon>Batrachia</taxon>
        <taxon>Caudata</taxon>
        <taxon>Salamandroidea</taxon>
        <taxon>Salamandridae</taxon>
        <taxon>Pleurodelinae</taxon>
        <taxon>Pleurodeles</taxon>
    </lineage>
</organism>
<comment type="subunit">
    <text evidence="13">Interacts with an array of inositol phospholipids such as phosphatidylinositol 3-phosphate (PI3P), phosphatidylinositol 4-phosphate (PI4P) and phosphatidylinositol 5-phosphate (PI5P). PIP-binding enhances membrane association.</text>
</comment>
<sequence>MARSPSPRPRPGKHSGTNLVSTAVVHTLEALANVEEEGDALVCSSVPRIGARHTDSEMLQSIYDSIKELQNETRAESRRARMATKHLQGTVRKAVKSCAKIEGKLSTMEERTMAVEADIEALRVQTATHDGQLTDIIWKLEDQENQQRRNNLRFVGIKEGEEGTSPTHHITTPRGGSLILACRAGIAFLILSPPAPRVMGENMSKRLKLQFGGESEMEERSFNNPYPDYDAVFTAPLDPEEGGLEQSAGDQDVPFDQDGKIRSRFARRIQTKVDDLLQQMEEGLKTADPHDCSAYTGYTGTALLYLHLYNNTGDQIYLQRCLDYAKRILRNLNGRRVTFLCGDAGPLAVGAVVHHKLQNEKESKDCITKLLQLHKSVVNPDGDLPDELLYGRAGYLYALLYLNTEISPDTVPQETIKELVDAIIESGKTLSKEERKTDRCPLLFQWHNKQYVGAAHGLAGIYYMLMQPLSNLDQETLVELVKPSIDYLRHKKFRSGNYPSSLSNESDRLVHWCHGAPGVIHVLLQAYKIFKEEKYLKDAIECSDIIWQRGLLRKGYGICHGTAGNGYAFLSLYHLTQDKKYLYRACKFAEWCLDYGAHGCRIPDRPYSLFEGMAGTIHFLSDMLVPESSRFPAFEL</sequence>
<evidence type="ECO:0000256" key="7">
    <source>
        <dbReference type="ARBA" id="ARBA00022553"/>
    </source>
</evidence>
<dbReference type="Gene3D" id="1.50.10.10">
    <property type="match status" value="1"/>
</dbReference>
<dbReference type="GO" id="GO:0005886">
    <property type="term" value="C:plasma membrane"/>
    <property type="evidence" value="ECO:0007669"/>
    <property type="project" value="UniProtKB-SubCell"/>
</dbReference>
<feature type="binding site" evidence="16">
    <location>
        <position position="560"/>
    </location>
    <ligand>
        <name>Zn(2+)</name>
        <dbReference type="ChEBI" id="CHEBI:29105"/>
    </ligand>
</feature>
<evidence type="ECO:0000256" key="12">
    <source>
        <dbReference type="ARBA" id="ARBA00054156"/>
    </source>
</evidence>
<dbReference type="GO" id="GO:0005737">
    <property type="term" value="C:cytoplasm"/>
    <property type="evidence" value="ECO:0007669"/>
    <property type="project" value="UniProtKB-SubCell"/>
</dbReference>
<dbReference type="GO" id="GO:0005634">
    <property type="term" value="C:nucleus"/>
    <property type="evidence" value="ECO:0007669"/>
    <property type="project" value="UniProtKB-SubCell"/>
</dbReference>
<dbReference type="FunFam" id="1.50.10.10:FF:000022">
    <property type="entry name" value="LanC like 2"/>
    <property type="match status" value="1"/>
</dbReference>